<dbReference type="CDD" id="cd07377">
    <property type="entry name" value="WHTH_GntR"/>
    <property type="match status" value="1"/>
</dbReference>
<evidence type="ECO:0000256" key="3">
    <source>
        <dbReference type="ARBA" id="ARBA00023163"/>
    </source>
</evidence>
<feature type="domain" description="HTH gntR-type" evidence="4">
    <location>
        <begin position="1"/>
        <end position="69"/>
    </location>
</feature>
<dbReference type="PRINTS" id="PR00035">
    <property type="entry name" value="HTHGNTR"/>
</dbReference>
<keyword evidence="3" id="KW-0804">Transcription</keyword>
<dbReference type="Pfam" id="PF07729">
    <property type="entry name" value="FCD"/>
    <property type="match status" value="1"/>
</dbReference>
<dbReference type="SMART" id="SM00895">
    <property type="entry name" value="FCD"/>
    <property type="match status" value="1"/>
</dbReference>
<organism evidence="5 6">
    <name type="scientific">Nocardioides acrostichi</name>
    <dbReference type="NCBI Taxonomy" id="2784339"/>
    <lineage>
        <taxon>Bacteria</taxon>
        <taxon>Bacillati</taxon>
        <taxon>Actinomycetota</taxon>
        <taxon>Actinomycetes</taxon>
        <taxon>Propionibacteriales</taxon>
        <taxon>Nocardioidaceae</taxon>
        <taxon>Nocardioides</taxon>
    </lineage>
</organism>
<dbReference type="InterPro" id="IPR008920">
    <property type="entry name" value="TF_FadR/GntR_C"/>
</dbReference>
<keyword evidence="1" id="KW-0805">Transcription regulation</keyword>
<dbReference type="Proteomes" id="UP000656804">
    <property type="component" value="Unassembled WGS sequence"/>
</dbReference>
<dbReference type="SMART" id="SM00345">
    <property type="entry name" value="HTH_GNTR"/>
    <property type="match status" value="1"/>
</dbReference>
<dbReference type="PANTHER" id="PTHR43537">
    <property type="entry name" value="TRANSCRIPTIONAL REGULATOR, GNTR FAMILY"/>
    <property type="match status" value="1"/>
</dbReference>
<keyword evidence="2" id="KW-0238">DNA-binding</keyword>
<comment type="caution">
    <text evidence="5">The sequence shown here is derived from an EMBL/GenBank/DDBJ whole genome shotgun (WGS) entry which is preliminary data.</text>
</comment>
<evidence type="ECO:0000259" key="4">
    <source>
        <dbReference type="PROSITE" id="PS50949"/>
    </source>
</evidence>
<evidence type="ECO:0000256" key="2">
    <source>
        <dbReference type="ARBA" id="ARBA00023125"/>
    </source>
</evidence>
<dbReference type="PANTHER" id="PTHR43537:SF5">
    <property type="entry name" value="UXU OPERON TRANSCRIPTIONAL REGULATOR"/>
    <property type="match status" value="1"/>
</dbReference>
<dbReference type="GO" id="GO:0003700">
    <property type="term" value="F:DNA-binding transcription factor activity"/>
    <property type="evidence" value="ECO:0007669"/>
    <property type="project" value="InterPro"/>
</dbReference>
<protein>
    <submittedName>
        <fullName evidence="5">FadR family transcriptional regulator</fullName>
    </submittedName>
</protein>
<keyword evidence="6" id="KW-1185">Reference proteome</keyword>
<dbReference type="Gene3D" id="1.10.10.10">
    <property type="entry name" value="Winged helix-like DNA-binding domain superfamily/Winged helix DNA-binding domain"/>
    <property type="match status" value="1"/>
</dbReference>
<proteinExistence type="predicted"/>
<dbReference type="Gene3D" id="1.20.120.530">
    <property type="entry name" value="GntR ligand-binding domain-like"/>
    <property type="match status" value="1"/>
</dbReference>
<dbReference type="SUPFAM" id="SSF48008">
    <property type="entry name" value="GntR ligand-binding domain-like"/>
    <property type="match status" value="1"/>
</dbReference>
<evidence type="ECO:0000313" key="5">
    <source>
        <dbReference type="EMBL" id="MBF4163343.1"/>
    </source>
</evidence>
<dbReference type="SUPFAM" id="SSF46785">
    <property type="entry name" value="Winged helix' DNA-binding domain"/>
    <property type="match status" value="1"/>
</dbReference>
<name>A0A930YCC5_9ACTN</name>
<dbReference type="PROSITE" id="PS50949">
    <property type="entry name" value="HTH_GNTR"/>
    <property type="match status" value="1"/>
</dbReference>
<dbReference type="RefSeq" id="WP_194504610.1">
    <property type="nucleotide sequence ID" value="NZ_JADIVZ010000011.1"/>
</dbReference>
<sequence length="239" mass="26268">MSQTDIVVSKVKRMIVEGELRPGDRLPIEKELAERLGVSRSPLREGVRALAMMGVLQVRQGAGTFVTALDSELLLAPLEFVVELHSGDVESDLHTVRRVLETEACARAALLIDDAALERAEAVLAGVDEMLEQGTFDESRGLQADMEFHDIISSACGNPILRTLIGALSSKTVRARMWRALVTEGVSRSTHREHRAILEALREGDPERARLRMAVHLVEVEDFLSSPDAQAPDDLLENS</sequence>
<dbReference type="EMBL" id="JADIVZ010000011">
    <property type="protein sequence ID" value="MBF4163343.1"/>
    <property type="molecule type" value="Genomic_DNA"/>
</dbReference>
<accession>A0A930YCC5</accession>
<dbReference type="InterPro" id="IPR011711">
    <property type="entry name" value="GntR_C"/>
</dbReference>
<gene>
    <name evidence="5" type="ORF">ISG29_16755</name>
</gene>
<dbReference type="InterPro" id="IPR036388">
    <property type="entry name" value="WH-like_DNA-bd_sf"/>
</dbReference>
<dbReference type="InterPro" id="IPR000524">
    <property type="entry name" value="Tscrpt_reg_HTH_GntR"/>
</dbReference>
<dbReference type="InterPro" id="IPR036390">
    <property type="entry name" value="WH_DNA-bd_sf"/>
</dbReference>
<evidence type="ECO:0000256" key="1">
    <source>
        <dbReference type="ARBA" id="ARBA00023015"/>
    </source>
</evidence>
<dbReference type="Pfam" id="PF00392">
    <property type="entry name" value="GntR"/>
    <property type="match status" value="1"/>
</dbReference>
<dbReference type="GO" id="GO:0003677">
    <property type="term" value="F:DNA binding"/>
    <property type="evidence" value="ECO:0007669"/>
    <property type="project" value="UniProtKB-KW"/>
</dbReference>
<dbReference type="AlphaFoldDB" id="A0A930YCC5"/>
<reference evidence="5" key="1">
    <citation type="submission" date="2020-11" db="EMBL/GenBank/DDBJ databases">
        <title>Nocardioides sp. CBS4Y-1, whole genome shotgun sequence.</title>
        <authorList>
            <person name="Tuo L."/>
        </authorList>
    </citation>
    <scope>NUCLEOTIDE SEQUENCE</scope>
    <source>
        <strain evidence="5">CBS4Y-1</strain>
    </source>
</reference>
<evidence type="ECO:0000313" key="6">
    <source>
        <dbReference type="Proteomes" id="UP000656804"/>
    </source>
</evidence>